<comment type="caution">
    <text evidence="1">The sequence shown here is derived from an EMBL/GenBank/DDBJ whole genome shotgun (WGS) entry which is preliminary data.</text>
</comment>
<evidence type="ECO:0000313" key="2">
    <source>
        <dbReference type="Proteomes" id="UP001143548"/>
    </source>
</evidence>
<dbReference type="Proteomes" id="UP001143548">
    <property type="component" value="Unassembled WGS sequence"/>
</dbReference>
<name>A0A9W5YQL3_9EURO</name>
<accession>A0A9W5YQL3</accession>
<organism evidence="1 2">
    <name type="scientific">Aspergillus brasiliensis</name>
    <dbReference type="NCBI Taxonomy" id="319629"/>
    <lineage>
        <taxon>Eukaryota</taxon>
        <taxon>Fungi</taxon>
        <taxon>Dikarya</taxon>
        <taxon>Ascomycota</taxon>
        <taxon>Pezizomycotina</taxon>
        <taxon>Eurotiomycetes</taxon>
        <taxon>Eurotiomycetidae</taxon>
        <taxon>Eurotiales</taxon>
        <taxon>Aspergillaceae</taxon>
        <taxon>Aspergillus</taxon>
        <taxon>Aspergillus subgen. Circumdati</taxon>
    </lineage>
</organism>
<evidence type="ECO:0000313" key="1">
    <source>
        <dbReference type="EMBL" id="GKZ21780.1"/>
    </source>
</evidence>
<reference evidence="1" key="1">
    <citation type="submission" date="2022-07" db="EMBL/GenBank/DDBJ databases">
        <title>Taxonomy of Aspergillus series Nigri: significant species reduction supported by multi-species coalescent approaches.</title>
        <authorList>
            <person name="Bian C."/>
            <person name="Kusuya Y."/>
            <person name="Sklenar F."/>
            <person name="D'hooge E."/>
            <person name="Yaguchi T."/>
            <person name="Takahashi H."/>
            <person name="Hubka V."/>
        </authorList>
    </citation>
    <scope>NUCLEOTIDE SEQUENCE</scope>
    <source>
        <strain evidence="1">CBS 733.88</strain>
    </source>
</reference>
<gene>
    <name evidence="1" type="ORF">AbraCBS73388_007695</name>
</gene>
<dbReference type="EMBL" id="BROQ01000043">
    <property type="protein sequence ID" value="GKZ21780.1"/>
    <property type="molecule type" value="Genomic_DNA"/>
</dbReference>
<protein>
    <submittedName>
        <fullName evidence="1">Uncharacterized protein</fullName>
    </submittedName>
</protein>
<proteinExistence type="predicted"/>
<sequence length="99" mass="10837">MTRLIPISRNSLDHIQLKRSVGSLSHGDRKILYSALVHRKRASAGTSNVPSLDLLARWVAGFRVRAAPSPPERAVLINLSYAAIALSVSEGLLRDYDAM</sequence>
<dbReference type="AlphaFoldDB" id="A0A9W5YQL3"/>